<reference evidence="3" key="1">
    <citation type="submission" date="2020-05" db="EMBL/GenBank/DDBJ databases">
        <authorList>
            <person name="Chiriac C."/>
            <person name="Salcher M."/>
            <person name="Ghai R."/>
            <person name="Kavagutti S V."/>
        </authorList>
    </citation>
    <scope>NUCLEOTIDE SEQUENCE</scope>
</reference>
<dbReference type="EMBL" id="LR797820">
    <property type="protein sequence ID" value="CAB4241069.1"/>
    <property type="molecule type" value="Genomic_DNA"/>
</dbReference>
<accession>A0A6J7WMD2</accession>
<gene>
    <name evidence="3" type="ORF">UFOVP228_43</name>
    <name evidence="2" type="ORF">UFOVP47_59</name>
</gene>
<evidence type="ECO:0000313" key="2">
    <source>
        <dbReference type="EMBL" id="CAB4241069.1"/>
    </source>
</evidence>
<proteinExistence type="predicted"/>
<name>A0A6J7WMD2_9CAUD</name>
<feature type="transmembrane region" description="Helical" evidence="1">
    <location>
        <begin position="7"/>
        <end position="30"/>
    </location>
</feature>
<evidence type="ECO:0000256" key="1">
    <source>
        <dbReference type="SAM" id="Phobius"/>
    </source>
</evidence>
<sequence>MKFLRDIGYALLWTALVIVLFIPALLGLVLEEVEHKKGDEQ</sequence>
<keyword evidence="1" id="KW-1133">Transmembrane helix</keyword>
<organism evidence="3">
    <name type="scientific">uncultured Caudovirales phage</name>
    <dbReference type="NCBI Taxonomy" id="2100421"/>
    <lineage>
        <taxon>Viruses</taxon>
        <taxon>Duplodnaviria</taxon>
        <taxon>Heunggongvirae</taxon>
        <taxon>Uroviricota</taxon>
        <taxon>Caudoviricetes</taxon>
        <taxon>Peduoviridae</taxon>
        <taxon>Maltschvirus</taxon>
        <taxon>Maltschvirus maltsch</taxon>
    </lineage>
</organism>
<keyword evidence="1" id="KW-0812">Transmembrane</keyword>
<dbReference type="EMBL" id="LR798273">
    <property type="protein sequence ID" value="CAB5219231.1"/>
    <property type="molecule type" value="Genomic_DNA"/>
</dbReference>
<keyword evidence="1" id="KW-0472">Membrane</keyword>
<protein>
    <submittedName>
        <fullName evidence="3">Uncharacterized protein</fullName>
    </submittedName>
</protein>
<evidence type="ECO:0000313" key="3">
    <source>
        <dbReference type="EMBL" id="CAB5219231.1"/>
    </source>
</evidence>